<organism evidence="2 3">
    <name type="scientific">Dendrobium nobile</name>
    <name type="common">Orchid</name>
    <dbReference type="NCBI Taxonomy" id="94219"/>
    <lineage>
        <taxon>Eukaryota</taxon>
        <taxon>Viridiplantae</taxon>
        <taxon>Streptophyta</taxon>
        <taxon>Embryophyta</taxon>
        <taxon>Tracheophyta</taxon>
        <taxon>Spermatophyta</taxon>
        <taxon>Magnoliopsida</taxon>
        <taxon>Liliopsida</taxon>
        <taxon>Asparagales</taxon>
        <taxon>Orchidaceae</taxon>
        <taxon>Epidendroideae</taxon>
        <taxon>Malaxideae</taxon>
        <taxon>Dendrobiinae</taxon>
        <taxon>Dendrobium</taxon>
    </lineage>
</organism>
<reference evidence="2" key="1">
    <citation type="journal article" date="2022" name="Front. Genet.">
        <title>Chromosome-Scale Assembly of the Dendrobium nobile Genome Provides Insights Into the Molecular Mechanism of the Biosynthesis of the Medicinal Active Ingredient of Dendrobium.</title>
        <authorList>
            <person name="Xu Q."/>
            <person name="Niu S.-C."/>
            <person name="Li K.-L."/>
            <person name="Zheng P.-J."/>
            <person name="Zhang X.-J."/>
            <person name="Jia Y."/>
            <person name="Liu Y."/>
            <person name="Niu Y.-X."/>
            <person name="Yu L.-H."/>
            <person name="Chen D.-F."/>
            <person name="Zhang G.-Q."/>
        </authorList>
    </citation>
    <scope>NUCLEOTIDE SEQUENCE</scope>
    <source>
        <tissue evidence="2">Leaf</tissue>
    </source>
</reference>
<protein>
    <submittedName>
        <fullName evidence="2">Uncharacterized protein</fullName>
    </submittedName>
</protein>
<sequence>MERRSSICVSLLSLLSFLLLPASARLDPVLRLPSEISGRRLEAGGDDSVGTRWAILIAGSSGYGNYRHQVFCPFPCFFWVWLI</sequence>
<evidence type="ECO:0000313" key="2">
    <source>
        <dbReference type="EMBL" id="KAI0494166.1"/>
    </source>
</evidence>
<gene>
    <name evidence="2" type="ORF">KFK09_024297</name>
</gene>
<dbReference type="Gene3D" id="3.40.50.1460">
    <property type="match status" value="1"/>
</dbReference>
<keyword evidence="1" id="KW-0732">Signal</keyword>
<dbReference type="AlphaFoldDB" id="A0A8T3AC98"/>
<evidence type="ECO:0000313" key="3">
    <source>
        <dbReference type="Proteomes" id="UP000829196"/>
    </source>
</evidence>
<accession>A0A8T3AC98</accession>
<feature type="chain" id="PRO_5035825117" evidence="1">
    <location>
        <begin position="25"/>
        <end position="83"/>
    </location>
</feature>
<dbReference type="Proteomes" id="UP000829196">
    <property type="component" value="Unassembled WGS sequence"/>
</dbReference>
<evidence type="ECO:0000256" key="1">
    <source>
        <dbReference type="SAM" id="SignalP"/>
    </source>
</evidence>
<keyword evidence="3" id="KW-1185">Reference proteome</keyword>
<dbReference type="OrthoDB" id="1937694at2759"/>
<comment type="caution">
    <text evidence="2">The sequence shown here is derived from an EMBL/GenBank/DDBJ whole genome shotgun (WGS) entry which is preliminary data.</text>
</comment>
<feature type="signal peptide" evidence="1">
    <location>
        <begin position="1"/>
        <end position="24"/>
    </location>
</feature>
<name>A0A8T3AC98_DENNO</name>
<proteinExistence type="predicted"/>
<dbReference type="EMBL" id="JAGYWB010000017">
    <property type="protein sequence ID" value="KAI0494166.1"/>
    <property type="molecule type" value="Genomic_DNA"/>
</dbReference>